<proteinExistence type="predicted"/>
<dbReference type="AlphaFoldDB" id="A0A455SPD5"/>
<name>A0A455SPD5_9CHLR</name>
<reference evidence="1" key="1">
    <citation type="submission" date="2018-12" db="EMBL/GenBank/DDBJ databases">
        <title>Novel natural products biosynthetic potential of the class Ktedonobacteria.</title>
        <authorList>
            <person name="Zheng Y."/>
            <person name="Saitou A."/>
            <person name="Wang C.M."/>
            <person name="Toyoda A."/>
            <person name="Minakuchi Y."/>
            <person name="Sekiguchi Y."/>
            <person name="Ueda K."/>
            <person name="Takano H."/>
            <person name="Sakai Y."/>
            <person name="Yokota A."/>
            <person name="Yabe S."/>
        </authorList>
    </citation>
    <scope>NUCLEOTIDE SEQUENCE</scope>
    <source>
        <strain evidence="1">COM3</strain>
    </source>
</reference>
<sequence length="82" mass="9743">MIGKLRGSWHALDDELTEIVRQIDEHFQELIARLIAANVEYMIESWASVARRADEYRQIAYIDLIPEQEVDMTLYILRHIAW</sequence>
<evidence type="ECO:0000313" key="1">
    <source>
        <dbReference type="EMBL" id="BBH88065.1"/>
    </source>
</evidence>
<gene>
    <name evidence="1" type="ORF">KTC_28160</name>
</gene>
<protein>
    <submittedName>
        <fullName evidence="1">Uncharacterized protein</fullName>
    </submittedName>
</protein>
<organism evidence="1">
    <name type="scientific">Thermosporothrix sp. COM3</name>
    <dbReference type="NCBI Taxonomy" id="2490863"/>
    <lineage>
        <taxon>Bacteria</taxon>
        <taxon>Bacillati</taxon>
        <taxon>Chloroflexota</taxon>
        <taxon>Ktedonobacteria</taxon>
        <taxon>Ktedonobacterales</taxon>
        <taxon>Thermosporotrichaceae</taxon>
        <taxon>Thermosporothrix</taxon>
    </lineage>
</organism>
<dbReference type="EMBL" id="AP019376">
    <property type="protein sequence ID" value="BBH88065.1"/>
    <property type="molecule type" value="Genomic_DNA"/>
</dbReference>
<accession>A0A455SPD5</accession>